<evidence type="ECO:0000313" key="1">
    <source>
        <dbReference type="EMBL" id="MBD1394256.1"/>
    </source>
</evidence>
<name>A0A926S716_9SPHI</name>
<evidence type="ECO:0000313" key="2">
    <source>
        <dbReference type="Proteomes" id="UP000619078"/>
    </source>
</evidence>
<dbReference type="RefSeq" id="WP_191163992.1">
    <property type="nucleotide sequence ID" value="NZ_JACWMX010000005.1"/>
</dbReference>
<accession>A0A926S716</accession>
<gene>
    <name evidence="1" type="ORF">IDJ76_14195</name>
</gene>
<proteinExistence type="predicted"/>
<reference evidence="1" key="1">
    <citation type="submission" date="2020-09" db="EMBL/GenBank/DDBJ databases">
        <title>Novel species of Mucilaginibacter isolated from a glacier on the Tibetan Plateau.</title>
        <authorList>
            <person name="Liu Q."/>
            <person name="Xin Y.-H."/>
        </authorList>
    </citation>
    <scope>NUCLEOTIDE SEQUENCE</scope>
    <source>
        <strain evidence="1">ZB1P21</strain>
    </source>
</reference>
<comment type="caution">
    <text evidence="1">The sequence shown here is derived from an EMBL/GenBank/DDBJ whole genome shotgun (WGS) entry which is preliminary data.</text>
</comment>
<dbReference type="AlphaFoldDB" id="A0A926S716"/>
<dbReference type="Proteomes" id="UP000619078">
    <property type="component" value="Unassembled WGS sequence"/>
</dbReference>
<dbReference type="EMBL" id="JACWMX010000005">
    <property type="protein sequence ID" value="MBD1394256.1"/>
    <property type="molecule type" value="Genomic_DNA"/>
</dbReference>
<keyword evidence="2" id="KW-1185">Reference proteome</keyword>
<organism evidence="1 2">
    <name type="scientific">Mucilaginibacter glaciei</name>
    <dbReference type="NCBI Taxonomy" id="2772109"/>
    <lineage>
        <taxon>Bacteria</taxon>
        <taxon>Pseudomonadati</taxon>
        <taxon>Bacteroidota</taxon>
        <taxon>Sphingobacteriia</taxon>
        <taxon>Sphingobacteriales</taxon>
        <taxon>Sphingobacteriaceae</taxon>
        <taxon>Mucilaginibacter</taxon>
    </lineage>
</organism>
<sequence length="457" mass="51170">MITIYKKGSTDARAVIEPDDSSYQDRGVMRNDIVLLGFKSTAPISFGIGDNAKVFGRTYKINRPVPFNKVANRDIEYSLTMEGLQYDMRKAKFFTLDSHNRFTELKFSQRGRAIDFCNLIIANMERWEPGGGWKLGDVIESDFVDIDFDNQNCLEVAATLATKFGTEYALEDKTFSLTKKVLTSGVILEYGAGKALAGLAMENQESGDTNGPITRLYVYGGSRNIGTNYRDGAQFLRSGDADYIEKNADVLGVFEESIYFDDIYPRREGIVSAVADKLVFTDADIDFNINDYLLPGVTAQLTFNTGQMAGLTFDIHSFDNPTKTFTINLLINETTNLPSDVLKPAVGDKYVLIGIDMPLSYIVNAEAELKAKGKAWLNENGPGKVVYPVQCNDVYFKRESVELELGKNYQLRSPQFNIDRSIRLVNYRRMIRNPNVYSSIELADSVAVQSLFLKLIS</sequence>
<protein>
    <submittedName>
        <fullName evidence="1">Uncharacterized protein</fullName>
    </submittedName>
</protein>